<dbReference type="AlphaFoldDB" id="A0A9D2H7E7"/>
<comment type="caution">
    <text evidence="2">The sequence shown here is derived from an EMBL/GenBank/DDBJ whole genome shotgun (WGS) entry which is preliminary data.</text>
</comment>
<proteinExistence type="predicted"/>
<evidence type="ECO:0000313" key="2">
    <source>
        <dbReference type="EMBL" id="HJA05051.1"/>
    </source>
</evidence>
<organism evidence="2 3">
    <name type="scientific">Candidatus Microbacterium stercoravium</name>
    <dbReference type="NCBI Taxonomy" id="2838697"/>
    <lineage>
        <taxon>Bacteria</taxon>
        <taxon>Bacillati</taxon>
        <taxon>Actinomycetota</taxon>
        <taxon>Actinomycetes</taxon>
        <taxon>Micrococcales</taxon>
        <taxon>Microbacteriaceae</taxon>
        <taxon>Microbacterium</taxon>
    </lineage>
</organism>
<dbReference type="PANTHER" id="PTHR43031">
    <property type="entry name" value="FAD-DEPENDENT OXIDOREDUCTASE"/>
    <property type="match status" value="1"/>
</dbReference>
<dbReference type="SMART" id="SM00450">
    <property type="entry name" value="RHOD"/>
    <property type="match status" value="1"/>
</dbReference>
<dbReference type="Proteomes" id="UP000824220">
    <property type="component" value="Unassembled WGS sequence"/>
</dbReference>
<gene>
    <name evidence="2" type="ORF">H9800_09370</name>
</gene>
<dbReference type="PROSITE" id="PS50206">
    <property type="entry name" value="RHODANESE_3"/>
    <property type="match status" value="1"/>
</dbReference>
<name>A0A9D2H7E7_9MICO</name>
<dbReference type="CDD" id="cd00158">
    <property type="entry name" value="RHOD"/>
    <property type="match status" value="1"/>
</dbReference>
<dbReference type="InterPro" id="IPR001763">
    <property type="entry name" value="Rhodanese-like_dom"/>
</dbReference>
<dbReference type="Gene3D" id="3.40.250.10">
    <property type="entry name" value="Rhodanese-like domain"/>
    <property type="match status" value="1"/>
</dbReference>
<reference evidence="2" key="1">
    <citation type="journal article" date="2021" name="PeerJ">
        <title>Extensive microbial diversity within the chicken gut microbiome revealed by metagenomics and culture.</title>
        <authorList>
            <person name="Gilroy R."/>
            <person name="Ravi A."/>
            <person name="Getino M."/>
            <person name="Pursley I."/>
            <person name="Horton D.L."/>
            <person name="Alikhan N.F."/>
            <person name="Baker D."/>
            <person name="Gharbi K."/>
            <person name="Hall N."/>
            <person name="Watson M."/>
            <person name="Adriaenssens E.M."/>
            <person name="Foster-Nyarko E."/>
            <person name="Jarju S."/>
            <person name="Secka A."/>
            <person name="Antonio M."/>
            <person name="Oren A."/>
            <person name="Chaudhuri R.R."/>
            <person name="La Ragione R."/>
            <person name="Hildebrand F."/>
            <person name="Pallen M.J."/>
        </authorList>
    </citation>
    <scope>NUCLEOTIDE SEQUENCE</scope>
    <source>
        <strain evidence="2">ChiHjej8B7-3636</strain>
    </source>
</reference>
<dbReference type="SUPFAM" id="SSF52821">
    <property type="entry name" value="Rhodanese/Cell cycle control phosphatase"/>
    <property type="match status" value="1"/>
</dbReference>
<accession>A0A9D2H7E7</accession>
<evidence type="ECO:0000259" key="1">
    <source>
        <dbReference type="PROSITE" id="PS50206"/>
    </source>
</evidence>
<evidence type="ECO:0000313" key="3">
    <source>
        <dbReference type="Proteomes" id="UP000824220"/>
    </source>
</evidence>
<protein>
    <submittedName>
        <fullName evidence="2">Rhodanese-like domain-containing protein</fullName>
    </submittedName>
</protein>
<dbReference type="InterPro" id="IPR036873">
    <property type="entry name" value="Rhodanese-like_dom_sf"/>
</dbReference>
<feature type="domain" description="Rhodanese" evidence="1">
    <location>
        <begin position="11"/>
        <end position="96"/>
    </location>
</feature>
<dbReference type="PANTHER" id="PTHR43031:SF17">
    <property type="entry name" value="SULFURTRANSFERASE YTWF-RELATED"/>
    <property type="match status" value="1"/>
</dbReference>
<reference evidence="2" key="2">
    <citation type="submission" date="2021-04" db="EMBL/GenBank/DDBJ databases">
        <authorList>
            <person name="Gilroy R."/>
        </authorList>
    </citation>
    <scope>NUCLEOTIDE SEQUENCE</scope>
    <source>
        <strain evidence="2">ChiHjej8B7-3636</strain>
    </source>
</reference>
<dbReference type="Pfam" id="PF00581">
    <property type="entry name" value="Rhodanese"/>
    <property type="match status" value="1"/>
</dbReference>
<sequence length="96" mass="10205">MQEITVAELQARAGIPLIDVREAYEYADGHAPGAVNVPMSEIGGRLEELPEQFDVICKSGGRSAQVALALEPRGYDVTNVSGGTDAWIQAGYEVEG</sequence>
<dbReference type="EMBL" id="DXAM01000134">
    <property type="protein sequence ID" value="HJA05051.1"/>
    <property type="molecule type" value="Genomic_DNA"/>
</dbReference>
<dbReference type="InterPro" id="IPR050229">
    <property type="entry name" value="GlpE_sulfurtransferase"/>
</dbReference>